<dbReference type="RefSeq" id="YP_008853891.1">
    <property type="nucleotide sequence ID" value="NC_022917.1"/>
</dbReference>
<dbReference type="GeneID" id="17699630"/>
<dbReference type="Proteomes" id="UP000016888">
    <property type="component" value="Segment"/>
</dbReference>
<sequence length="80" mass="9211">MKWIAGTNQPGYMPDDMPAEFESQDEAKRYIIGQMKYDEENAASEEVAEHLASLAEDANLESGEFSYLFNHRVYWVTQDT</sequence>
<keyword evidence="2" id="KW-1185">Reference proteome</keyword>
<dbReference type="EMBL" id="AB854109">
    <property type="protein sequence ID" value="BAN92314.1"/>
    <property type="molecule type" value="Genomic_DNA"/>
</dbReference>
<dbReference type="KEGG" id="vg:17699630"/>
<organism evidence="1 2">
    <name type="scientific">Ralstonia phage RSB3</name>
    <dbReference type="NCBI Taxonomy" id="1402875"/>
    <lineage>
        <taxon>Viruses</taxon>
        <taxon>Duplodnaviria</taxon>
        <taxon>Heunggongvirae</taxon>
        <taxon>Uroviricota</taxon>
        <taxon>Caudoviricetes</taxon>
        <taxon>Autographivirales</taxon>
        <taxon>Autoscriptoviridae</taxon>
        <taxon>Jiaoyazivirus</taxon>
        <taxon>Jiaoyazivirus RSB3</taxon>
    </lineage>
</organism>
<protein>
    <submittedName>
        <fullName evidence="1">Uncharacterized protein</fullName>
    </submittedName>
</protein>
<accession>U3TM10</accession>
<reference evidence="1 2" key="1">
    <citation type="submission" date="2013-09" db="EMBL/GenBank/DDBJ databases">
        <title>Genomic characterization of Ralstonia solanacearum phage phiRSB3.</title>
        <authorList>
            <person name="Kawasaki T."/>
            <person name="Matsunami M."/>
            <person name="Fujie M."/>
            <person name="Yamada T."/>
        </authorList>
    </citation>
    <scope>NUCLEOTIDE SEQUENCE [LARGE SCALE GENOMIC DNA]</scope>
</reference>
<evidence type="ECO:0000313" key="1">
    <source>
        <dbReference type="EMBL" id="BAN92314.1"/>
    </source>
</evidence>
<evidence type="ECO:0000313" key="2">
    <source>
        <dbReference type="Proteomes" id="UP000016888"/>
    </source>
</evidence>
<proteinExistence type="predicted"/>
<name>U3TM10_9CAUD</name>